<feature type="domain" description="Glycosyltransferase subfamily 4-like N-terminal" evidence="2">
    <location>
        <begin position="77"/>
        <end position="171"/>
    </location>
</feature>
<dbReference type="KEGG" id="tcs:IMZ38_02265"/>
<dbReference type="Pfam" id="PF13439">
    <property type="entry name" value="Glyco_transf_4"/>
    <property type="match status" value="1"/>
</dbReference>
<dbReference type="GeneID" id="59454205"/>
<dbReference type="Gene3D" id="3.40.50.2000">
    <property type="entry name" value="Glycogen Phosphorylase B"/>
    <property type="match status" value="2"/>
</dbReference>
<sequence>MFIPFTEDKTSERVPSLIRILSKYFDLVGLKPLCRRRSIYYKNRIVYGIIWILEWITERIIMILNGIKMGSRNFITLIFCEEPEYALVGFILSKILRVPFIYDSHGNKYLQCIRLRNPLYYRLYITFLDIFLAKKCSVLLVVSEFDRRCYINQGVPPGKIYVIPSFIDLEKVKRAIMNPSTNIPIPKGKKTLLFFGNYNYEPNVEALRFINNELAPAIDNIENVEIYICGRSPVPIEQLVGPLHRKVKYLGFVPDIYEVLNTVDAFICPIWTGVGIIVKVLDAMAVGKPIVGTKFLREGIPELNENNALLARNKQEFIYLVRHLLEHYDEYKHMGQVLQNIIATRYSRDVIEKKLYFIILHVIRDRLLKTKKFRKL</sequence>
<keyword evidence="3" id="KW-0808">Transferase</keyword>
<dbReference type="AlphaFoldDB" id="A0A7M1UTC9"/>
<keyword evidence="1" id="KW-0472">Membrane</keyword>
<dbReference type="Proteomes" id="UP000593766">
    <property type="component" value="Chromosome"/>
</dbReference>
<dbReference type="InterPro" id="IPR050194">
    <property type="entry name" value="Glycosyltransferase_grp1"/>
</dbReference>
<reference evidence="3 4" key="1">
    <citation type="submission" date="2020-10" db="EMBL/GenBank/DDBJ databases">
        <title>Complete genome sequence of Thermosphaera aggregans strain 3507.</title>
        <authorList>
            <person name="Zayulina K.S."/>
            <person name="Elcheninov A.G."/>
            <person name="Toshchakov S.V."/>
            <person name="Kublanov I.V."/>
            <person name="Kochetkova T.V."/>
        </authorList>
    </citation>
    <scope>NUCLEOTIDE SEQUENCE [LARGE SCALE GENOMIC DNA]</scope>
    <source>
        <strain evidence="3 4">3507</strain>
    </source>
</reference>
<dbReference type="PANTHER" id="PTHR45947:SF3">
    <property type="entry name" value="SULFOQUINOVOSYL TRANSFERASE SQD2"/>
    <property type="match status" value="1"/>
</dbReference>
<dbReference type="RefSeq" id="WP_193436570.1">
    <property type="nucleotide sequence ID" value="NZ_CP063144.1"/>
</dbReference>
<dbReference type="EMBL" id="CP063144">
    <property type="protein sequence ID" value="QOR94773.1"/>
    <property type="molecule type" value="Genomic_DNA"/>
</dbReference>
<proteinExistence type="predicted"/>
<dbReference type="PANTHER" id="PTHR45947">
    <property type="entry name" value="SULFOQUINOVOSYL TRANSFERASE SQD2"/>
    <property type="match status" value="1"/>
</dbReference>
<keyword evidence="1" id="KW-1133">Transmembrane helix</keyword>
<evidence type="ECO:0000259" key="2">
    <source>
        <dbReference type="Pfam" id="PF13439"/>
    </source>
</evidence>
<keyword evidence="4" id="KW-1185">Reference proteome</keyword>
<accession>A0A7M1UTC9</accession>
<evidence type="ECO:0000313" key="3">
    <source>
        <dbReference type="EMBL" id="QOR94773.1"/>
    </source>
</evidence>
<gene>
    <name evidence="3" type="ORF">IMZ38_02265</name>
</gene>
<organism evidence="3 4">
    <name type="scientific">Thermosphaera chiliense</name>
    <dbReference type="NCBI Taxonomy" id="3402707"/>
    <lineage>
        <taxon>Archaea</taxon>
        <taxon>Thermoproteota</taxon>
        <taxon>Thermoprotei</taxon>
        <taxon>Desulfurococcales</taxon>
        <taxon>Desulfurococcaceae</taxon>
        <taxon>Thermosphaera</taxon>
    </lineage>
</organism>
<dbReference type="CDD" id="cd03801">
    <property type="entry name" value="GT4_PimA-like"/>
    <property type="match status" value="1"/>
</dbReference>
<dbReference type="SUPFAM" id="SSF53756">
    <property type="entry name" value="UDP-Glycosyltransferase/glycogen phosphorylase"/>
    <property type="match status" value="1"/>
</dbReference>
<name>A0A7M1UTC9_9CREN</name>
<dbReference type="OrthoDB" id="132546at2157"/>
<dbReference type="InterPro" id="IPR028098">
    <property type="entry name" value="Glyco_trans_4-like_N"/>
</dbReference>
<dbReference type="GO" id="GO:0016757">
    <property type="term" value="F:glycosyltransferase activity"/>
    <property type="evidence" value="ECO:0007669"/>
    <property type="project" value="TreeGrafter"/>
</dbReference>
<evidence type="ECO:0000313" key="4">
    <source>
        <dbReference type="Proteomes" id="UP000593766"/>
    </source>
</evidence>
<protein>
    <submittedName>
        <fullName evidence="3">Glycosyltransferase family 4 protein</fullName>
    </submittedName>
</protein>
<keyword evidence="1" id="KW-0812">Transmembrane</keyword>
<dbReference type="Pfam" id="PF13692">
    <property type="entry name" value="Glyco_trans_1_4"/>
    <property type="match status" value="1"/>
</dbReference>
<feature type="transmembrane region" description="Helical" evidence="1">
    <location>
        <begin position="45"/>
        <end position="65"/>
    </location>
</feature>
<evidence type="ECO:0000256" key="1">
    <source>
        <dbReference type="SAM" id="Phobius"/>
    </source>
</evidence>